<dbReference type="InterPro" id="IPR010138">
    <property type="entry name" value="UDP-diacylglucosamine_Hdrlase"/>
</dbReference>
<feature type="binding site" evidence="10">
    <location>
        <position position="42"/>
    </location>
    <ligand>
        <name>Mn(2+)</name>
        <dbReference type="ChEBI" id="CHEBI:29035"/>
        <label>2</label>
    </ligand>
</feature>
<feature type="binding site" evidence="10">
    <location>
        <position position="195"/>
    </location>
    <ligand>
        <name>substrate</name>
    </ligand>
</feature>
<feature type="binding site" evidence="10">
    <location>
        <position position="122"/>
    </location>
    <ligand>
        <name>substrate</name>
    </ligand>
</feature>
<feature type="binding site" evidence="10">
    <location>
        <position position="9"/>
    </location>
    <ligand>
        <name>Mn(2+)</name>
        <dbReference type="ChEBI" id="CHEBI:29035"/>
        <label>1</label>
    </ligand>
</feature>
<evidence type="ECO:0000256" key="9">
    <source>
        <dbReference type="ARBA" id="ARBA00023211"/>
    </source>
</evidence>
<dbReference type="RefSeq" id="WP_124029263.1">
    <property type="nucleotide sequence ID" value="NZ_JBHRSN010000013.1"/>
</dbReference>
<dbReference type="UniPathway" id="UPA00359">
    <property type="reaction ID" value="UER00480"/>
</dbReference>
<dbReference type="GO" id="GO:0009245">
    <property type="term" value="P:lipid A biosynthetic process"/>
    <property type="evidence" value="ECO:0007669"/>
    <property type="project" value="UniProtKB-UniRule"/>
</dbReference>
<dbReference type="AlphaFoldDB" id="A0A3N5Y979"/>
<keyword evidence="2 10" id="KW-0444">Lipid biosynthesis</keyword>
<keyword evidence="7 10" id="KW-0443">Lipid metabolism</keyword>
<comment type="subcellular location">
    <subcellularLocation>
        <location evidence="10">Cell inner membrane</location>
        <topology evidence="10">Peripheral membrane protein</topology>
        <orientation evidence="10">Cytoplasmic side</orientation>
    </subcellularLocation>
</comment>
<dbReference type="Gene3D" id="3.60.21.10">
    <property type="match status" value="1"/>
</dbReference>
<evidence type="ECO:0000313" key="12">
    <source>
        <dbReference type="EMBL" id="RPJ65135.1"/>
    </source>
</evidence>
<keyword evidence="8 10" id="KW-0472">Membrane</keyword>
<protein>
    <recommendedName>
        <fullName evidence="10">UDP-2,3-diacylglucosamine hydrolase</fullName>
        <ecNumber evidence="10">3.6.1.54</ecNumber>
    </recommendedName>
    <alternativeName>
        <fullName evidence="10">UDP-2,3-diacylglucosamine diphosphatase</fullName>
    </alternativeName>
</protein>
<feature type="binding site" evidence="10">
    <location>
        <begin position="79"/>
        <end position="80"/>
    </location>
    <ligand>
        <name>substrate</name>
    </ligand>
</feature>
<evidence type="ECO:0000256" key="5">
    <source>
        <dbReference type="ARBA" id="ARBA00022723"/>
    </source>
</evidence>
<dbReference type="NCBIfam" id="TIGR01854">
    <property type="entry name" value="lipid_A_lpxH"/>
    <property type="match status" value="1"/>
</dbReference>
<keyword evidence="3 10" id="KW-0997">Cell inner membrane</keyword>
<keyword evidence="1 10" id="KW-1003">Cell membrane</keyword>
<comment type="catalytic activity">
    <reaction evidence="10">
        <text>UDP-2-N,3-O-bis[(3R)-3-hydroxytetradecanoyl]-alpha-D-glucosamine + H2O = 2-N,3-O-bis[(3R)-3-hydroxytetradecanoyl]-alpha-D-glucosaminyl 1-phosphate + UMP + 2 H(+)</text>
        <dbReference type="Rhea" id="RHEA:25213"/>
        <dbReference type="ChEBI" id="CHEBI:15377"/>
        <dbReference type="ChEBI" id="CHEBI:15378"/>
        <dbReference type="ChEBI" id="CHEBI:57865"/>
        <dbReference type="ChEBI" id="CHEBI:57957"/>
        <dbReference type="ChEBI" id="CHEBI:78847"/>
        <dbReference type="EC" id="3.6.1.54"/>
    </reaction>
</comment>
<dbReference type="PANTHER" id="PTHR34990:SF1">
    <property type="entry name" value="UDP-2,3-DIACYLGLUCOSAMINE HYDROLASE"/>
    <property type="match status" value="1"/>
</dbReference>
<evidence type="ECO:0000256" key="8">
    <source>
        <dbReference type="ARBA" id="ARBA00023136"/>
    </source>
</evidence>
<dbReference type="Pfam" id="PF00149">
    <property type="entry name" value="Metallophos"/>
    <property type="match status" value="1"/>
</dbReference>
<keyword evidence="13" id="KW-1185">Reference proteome</keyword>
<evidence type="ECO:0000256" key="10">
    <source>
        <dbReference type="HAMAP-Rule" id="MF_00575"/>
    </source>
</evidence>
<dbReference type="InterPro" id="IPR043461">
    <property type="entry name" value="LpxH-like"/>
</dbReference>
<comment type="pathway">
    <text evidence="10">Glycolipid biosynthesis; lipid IV(A) biosynthesis; lipid IV(A) from (3R)-3-hydroxytetradecanoyl-[acyl-carrier-protein] and UDP-N-acetyl-alpha-D-glucosamine: step 4/6.</text>
</comment>
<feature type="binding site" evidence="10">
    <location>
        <position position="114"/>
    </location>
    <ligand>
        <name>Mn(2+)</name>
        <dbReference type="ChEBI" id="CHEBI:29035"/>
        <label>2</label>
    </ligand>
</feature>
<dbReference type="InterPro" id="IPR029052">
    <property type="entry name" value="Metallo-depent_PP-like"/>
</dbReference>
<feature type="binding site" evidence="10">
    <location>
        <position position="195"/>
    </location>
    <ligand>
        <name>Mn(2+)</name>
        <dbReference type="ChEBI" id="CHEBI:29035"/>
        <label>2</label>
    </ligand>
</feature>
<keyword evidence="6 10" id="KW-0378">Hydrolase</keyword>
<reference evidence="12 13" key="1">
    <citation type="submission" date="2018-11" db="EMBL/GenBank/DDBJ databases">
        <authorList>
            <person name="Ye M.-Q."/>
            <person name="Du Z.-J."/>
        </authorList>
    </citation>
    <scope>NUCLEOTIDE SEQUENCE [LARGE SCALE GENOMIC DNA]</scope>
    <source>
        <strain evidence="12 13">U0105</strain>
    </source>
</reference>
<organism evidence="12 13">
    <name type="scientific">Alteromonas sediminis</name>
    <dbReference type="NCBI Taxonomy" id="2259342"/>
    <lineage>
        <taxon>Bacteria</taxon>
        <taxon>Pseudomonadati</taxon>
        <taxon>Pseudomonadota</taxon>
        <taxon>Gammaproteobacteria</taxon>
        <taxon>Alteromonadales</taxon>
        <taxon>Alteromonadaceae</taxon>
        <taxon>Alteromonas/Salinimonas group</taxon>
        <taxon>Alteromonas</taxon>
    </lineage>
</organism>
<dbReference type="CDD" id="cd07398">
    <property type="entry name" value="MPP_YbbF-LpxH"/>
    <property type="match status" value="1"/>
</dbReference>
<gene>
    <name evidence="10 12" type="primary">lpxH</name>
    <name evidence="12" type="ORF">DRW07_17665</name>
</gene>
<dbReference type="NCBIfam" id="NF003743">
    <property type="entry name" value="PRK05340.1"/>
    <property type="match status" value="1"/>
</dbReference>
<keyword evidence="9 10" id="KW-0464">Manganese</keyword>
<feature type="domain" description="Calcineurin-like phosphoesterase" evidence="11">
    <location>
        <begin position="6"/>
        <end position="199"/>
    </location>
</feature>
<evidence type="ECO:0000256" key="2">
    <source>
        <dbReference type="ARBA" id="ARBA00022516"/>
    </source>
</evidence>
<comment type="caution">
    <text evidence="10">Lacks conserved residue(s) required for the propagation of feature annotation.</text>
</comment>
<dbReference type="SUPFAM" id="SSF56300">
    <property type="entry name" value="Metallo-dependent phosphatases"/>
    <property type="match status" value="1"/>
</dbReference>
<feature type="binding site" evidence="10">
    <location>
        <position position="164"/>
    </location>
    <ligand>
        <name>substrate</name>
    </ligand>
</feature>
<dbReference type="InterPro" id="IPR004843">
    <property type="entry name" value="Calcineurin-like_PHP"/>
</dbReference>
<dbReference type="PANTHER" id="PTHR34990">
    <property type="entry name" value="UDP-2,3-DIACYLGLUCOSAMINE HYDROLASE-RELATED"/>
    <property type="match status" value="1"/>
</dbReference>
<comment type="function">
    <text evidence="10">Hydrolyzes the pyrophosphate bond of UDP-2,3-diacylglucosamine to yield 2,3-diacylglucosamine 1-phosphate (lipid X) and UMP by catalyzing the attack of water at the alpha-P atom. Involved in the biosynthesis of lipid A, a phosphorylated glycolipid that anchors the lipopolysaccharide to the outer membrane of the cell.</text>
</comment>
<dbReference type="EMBL" id="RPOK01000006">
    <property type="protein sequence ID" value="RPJ65135.1"/>
    <property type="molecule type" value="Genomic_DNA"/>
</dbReference>
<dbReference type="GO" id="GO:0019897">
    <property type="term" value="C:extrinsic component of plasma membrane"/>
    <property type="evidence" value="ECO:0007669"/>
    <property type="project" value="UniProtKB-UniRule"/>
</dbReference>
<dbReference type="GO" id="GO:0008758">
    <property type="term" value="F:UDP-2,3-diacylglucosamine hydrolase activity"/>
    <property type="evidence" value="ECO:0007669"/>
    <property type="project" value="UniProtKB-UniRule"/>
</dbReference>
<evidence type="ECO:0000313" key="13">
    <source>
        <dbReference type="Proteomes" id="UP000275281"/>
    </source>
</evidence>
<evidence type="ECO:0000256" key="3">
    <source>
        <dbReference type="ARBA" id="ARBA00022519"/>
    </source>
</evidence>
<feature type="binding site" evidence="10">
    <location>
        <position position="42"/>
    </location>
    <ligand>
        <name>Mn(2+)</name>
        <dbReference type="ChEBI" id="CHEBI:29035"/>
        <label>1</label>
    </ligand>
</feature>
<keyword evidence="4 10" id="KW-0441">Lipid A biosynthesis</keyword>
<dbReference type="GO" id="GO:0030145">
    <property type="term" value="F:manganese ion binding"/>
    <property type="evidence" value="ECO:0007669"/>
    <property type="project" value="UniProtKB-UniRule"/>
</dbReference>
<name>A0A3N5Y979_9ALTE</name>
<evidence type="ECO:0000256" key="7">
    <source>
        <dbReference type="ARBA" id="ARBA00023098"/>
    </source>
</evidence>
<sequence>MAFTFFISDLHLSEDRQDITDCLLAFLADEAPNADALYVLGDLFEFWIGDDDVTALSETVAQAFNKLSQTVPVFFIHGNRDFAIRDQWAHRAGITLLPEQYVIDLYGERTLISHGDELCTRDEAYMKFRKKARGWWWPRLMLAMPLAVRRYFARRGRRISQNNQKNLSAEIMDVTPSEVVKAMIKFDVRQFIHGHTHRPNIHHVPLGDQAGTRIVLGDWYEQGSVARISKQGITLESRNFCSS</sequence>
<dbReference type="HAMAP" id="MF_00575">
    <property type="entry name" value="LpxH"/>
    <property type="match status" value="1"/>
</dbReference>
<comment type="cofactor">
    <cofactor evidence="10">
        <name>Mn(2+)</name>
        <dbReference type="ChEBI" id="CHEBI:29035"/>
    </cofactor>
    <text evidence="10">Binds 2 Mn(2+) ions per subunit in a binuclear metal center.</text>
</comment>
<dbReference type="OrthoDB" id="9783283at2"/>
<dbReference type="Proteomes" id="UP000275281">
    <property type="component" value="Unassembled WGS sequence"/>
</dbReference>
<evidence type="ECO:0000256" key="1">
    <source>
        <dbReference type="ARBA" id="ARBA00022475"/>
    </source>
</evidence>
<keyword evidence="5 10" id="KW-0479">Metal-binding</keyword>
<evidence type="ECO:0000259" key="11">
    <source>
        <dbReference type="Pfam" id="PF00149"/>
    </source>
</evidence>
<evidence type="ECO:0000256" key="4">
    <source>
        <dbReference type="ARBA" id="ARBA00022556"/>
    </source>
</evidence>
<evidence type="ECO:0000256" key="6">
    <source>
        <dbReference type="ARBA" id="ARBA00022801"/>
    </source>
</evidence>
<comment type="caution">
    <text evidence="12">The sequence shown here is derived from an EMBL/GenBank/DDBJ whole genome shotgun (WGS) entry which is preliminary data.</text>
</comment>
<dbReference type="EC" id="3.6.1.54" evidence="10"/>
<dbReference type="GO" id="GO:0005737">
    <property type="term" value="C:cytoplasm"/>
    <property type="evidence" value="ECO:0007669"/>
    <property type="project" value="InterPro"/>
</dbReference>
<feature type="binding site" evidence="10">
    <location>
        <position position="11"/>
    </location>
    <ligand>
        <name>Mn(2+)</name>
        <dbReference type="ChEBI" id="CHEBI:29035"/>
        <label>1</label>
    </ligand>
</feature>
<accession>A0A3N5Y979</accession>
<feature type="binding site" evidence="10">
    <location>
        <position position="79"/>
    </location>
    <ligand>
        <name>Mn(2+)</name>
        <dbReference type="ChEBI" id="CHEBI:29035"/>
        <label>2</label>
    </ligand>
</feature>
<comment type="similarity">
    <text evidence="10">Belongs to the LpxH family.</text>
</comment>
<proteinExistence type="inferred from homology"/>
<feature type="binding site" evidence="10">
    <location>
        <position position="160"/>
    </location>
    <ligand>
        <name>substrate</name>
    </ligand>
</feature>
<feature type="binding site" evidence="10">
    <location>
        <position position="197"/>
    </location>
    <ligand>
        <name>Mn(2+)</name>
        <dbReference type="ChEBI" id="CHEBI:29035"/>
        <label>1</label>
    </ligand>
</feature>